<name>A0A080LWP2_9PROT</name>
<protein>
    <submittedName>
        <fullName evidence="2">PEP-CTERM protein sorting domain protein</fullName>
    </submittedName>
</protein>
<organism evidence="2 3">
    <name type="scientific">Candidatus Accumulibacter phosphatis</name>
    <dbReference type="NCBI Taxonomy" id="327160"/>
    <lineage>
        <taxon>Bacteria</taxon>
        <taxon>Pseudomonadati</taxon>
        <taxon>Pseudomonadota</taxon>
        <taxon>Betaproteobacteria</taxon>
        <taxon>Candidatus Accumulibacter</taxon>
    </lineage>
</organism>
<dbReference type="AlphaFoldDB" id="A0A080LWP2"/>
<evidence type="ECO:0000313" key="2">
    <source>
        <dbReference type="EMBL" id="KFB73103.1"/>
    </source>
</evidence>
<gene>
    <name evidence="2" type="ORF">AW09_001659</name>
</gene>
<evidence type="ECO:0000259" key="1">
    <source>
        <dbReference type="Pfam" id="PF07589"/>
    </source>
</evidence>
<dbReference type="InterPro" id="IPR013424">
    <property type="entry name" value="Ice-binding_C"/>
</dbReference>
<proteinExistence type="predicted"/>
<dbReference type="NCBIfam" id="TIGR02595">
    <property type="entry name" value="PEP_CTERM"/>
    <property type="match status" value="1"/>
</dbReference>
<dbReference type="Proteomes" id="UP000020077">
    <property type="component" value="Unassembled WGS sequence"/>
</dbReference>
<reference evidence="2 3" key="1">
    <citation type="submission" date="2014-02" db="EMBL/GenBank/DDBJ databases">
        <title>Expanding our view of genomic diversity in Candidatus Accumulibacter clades.</title>
        <authorList>
            <person name="Skennerton C.T."/>
            <person name="Barr J.J."/>
            <person name="Slater F.R."/>
            <person name="Bond P.L."/>
            <person name="Tyson G.W."/>
        </authorList>
    </citation>
    <scope>NUCLEOTIDE SEQUENCE [LARGE SCALE GENOMIC DNA]</scope>
    <source>
        <strain evidence="3">BA-91</strain>
    </source>
</reference>
<accession>A0A080LWP2</accession>
<evidence type="ECO:0000313" key="3">
    <source>
        <dbReference type="Proteomes" id="UP000020077"/>
    </source>
</evidence>
<feature type="domain" description="Ice-binding protein C-terminal" evidence="1">
    <location>
        <begin position="38"/>
        <end position="60"/>
    </location>
</feature>
<sequence>MIRGNCGNTYLNGPLNDTYLPTADGQRLLANELLQLTQVPEPASLALFGLGLAGLGCSRRKKA</sequence>
<comment type="caution">
    <text evidence="2">The sequence shown here is derived from an EMBL/GenBank/DDBJ whole genome shotgun (WGS) entry which is preliminary data.</text>
</comment>
<dbReference type="Pfam" id="PF07589">
    <property type="entry name" value="PEP-CTERM"/>
    <property type="match status" value="1"/>
</dbReference>
<dbReference type="EMBL" id="JDVG02000286">
    <property type="protein sequence ID" value="KFB73103.1"/>
    <property type="molecule type" value="Genomic_DNA"/>
</dbReference>